<gene>
    <name evidence="2" type="ORF">Vgi01_10270</name>
</gene>
<evidence type="ECO:0000313" key="3">
    <source>
        <dbReference type="Proteomes" id="UP000647860"/>
    </source>
</evidence>
<dbReference type="EMBL" id="BOPA01000010">
    <property type="protein sequence ID" value="GIJ14343.1"/>
    <property type="molecule type" value="Genomic_DNA"/>
</dbReference>
<evidence type="ECO:0000256" key="1">
    <source>
        <dbReference type="SAM" id="MobiDB-lite"/>
    </source>
</evidence>
<keyword evidence="3" id="KW-1185">Reference proteome</keyword>
<comment type="caution">
    <text evidence="2">The sequence shown here is derived from an EMBL/GenBank/DDBJ whole genome shotgun (WGS) entry which is preliminary data.</text>
</comment>
<name>A0ABQ4I960_9ACTN</name>
<sequence length="70" mass="7298">MLTPREVKGPLLNAPGSSASELRTSHQRQARCLPHGGGGTQATGRETIVNWATVAMPMESTSGQGVPTRA</sequence>
<reference evidence="2 3" key="1">
    <citation type="submission" date="2021-01" db="EMBL/GenBank/DDBJ databases">
        <title>Whole genome shotgun sequence of Verrucosispora gifhornensis NBRC 16317.</title>
        <authorList>
            <person name="Komaki H."/>
            <person name="Tamura T."/>
        </authorList>
    </citation>
    <scope>NUCLEOTIDE SEQUENCE [LARGE SCALE GENOMIC DNA]</scope>
    <source>
        <strain evidence="2 3">NBRC 16317</strain>
    </source>
</reference>
<dbReference type="Proteomes" id="UP000647860">
    <property type="component" value="Unassembled WGS sequence"/>
</dbReference>
<accession>A0ABQ4I960</accession>
<feature type="region of interest" description="Disordered" evidence="1">
    <location>
        <begin position="1"/>
        <end position="27"/>
    </location>
</feature>
<organism evidence="2 3">
    <name type="scientific">Micromonospora gifhornensis</name>
    <dbReference type="NCBI Taxonomy" id="84594"/>
    <lineage>
        <taxon>Bacteria</taxon>
        <taxon>Bacillati</taxon>
        <taxon>Actinomycetota</taxon>
        <taxon>Actinomycetes</taxon>
        <taxon>Micromonosporales</taxon>
        <taxon>Micromonosporaceae</taxon>
        <taxon>Micromonospora</taxon>
    </lineage>
</organism>
<proteinExistence type="predicted"/>
<protein>
    <submittedName>
        <fullName evidence="2">Uncharacterized protein</fullName>
    </submittedName>
</protein>
<evidence type="ECO:0000313" key="2">
    <source>
        <dbReference type="EMBL" id="GIJ14343.1"/>
    </source>
</evidence>